<dbReference type="GO" id="GO:0030145">
    <property type="term" value="F:manganese ion binding"/>
    <property type="evidence" value="ECO:0007669"/>
    <property type="project" value="InterPro"/>
</dbReference>
<protein>
    <recommendedName>
        <fullName evidence="8">Cupin type-1 domain-containing protein</fullName>
    </recommendedName>
</protein>
<evidence type="ECO:0000256" key="7">
    <source>
        <dbReference type="SAM" id="SignalP"/>
    </source>
</evidence>
<proteinExistence type="inferred from homology"/>
<dbReference type="InterPro" id="IPR014710">
    <property type="entry name" value="RmlC-like_jellyroll"/>
</dbReference>
<dbReference type="PRINTS" id="PR00325">
    <property type="entry name" value="GERMIN"/>
</dbReference>
<feature type="signal peptide" evidence="7">
    <location>
        <begin position="1"/>
        <end position="20"/>
    </location>
</feature>
<dbReference type="InterPro" id="IPR001929">
    <property type="entry name" value="Germin"/>
</dbReference>
<dbReference type="InterPro" id="IPR011051">
    <property type="entry name" value="RmlC_Cupin_sf"/>
</dbReference>
<dbReference type="Gene3D" id="2.60.120.10">
    <property type="entry name" value="Jelly Rolls"/>
    <property type="match status" value="1"/>
</dbReference>
<feature type="compositionally biased region" description="Low complexity" evidence="6">
    <location>
        <begin position="40"/>
        <end position="51"/>
    </location>
</feature>
<dbReference type="Pfam" id="PF00190">
    <property type="entry name" value="Cupin_1"/>
    <property type="match status" value="1"/>
</dbReference>
<dbReference type="CDD" id="cd02241">
    <property type="entry name" value="cupin_OxOx"/>
    <property type="match status" value="1"/>
</dbReference>
<dbReference type="SMART" id="SM00835">
    <property type="entry name" value="Cupin_1"/>
    <property type="match status" value="1"/>
</dbReference>
<evidence type="ECO:0000256" key="3">
    <source>
        <dbReference type="ARBA" id="ARBA00022525"/>
    </source>
</evidence>
<accession>A0A517L1Q9</accession>
<comment type="similarity">
    <text evidence="2">Belongs to the germin family.</text>
</comment>
<evidence type="ECO:0000259" key="8">
    <source>
        <dbReference type="SMART" id="SM00835"/>
    </source>
</evidence>
<evidence type="ECO:0000313" key="10">
    <source>
        <dbReference type="Proteomes" id="UP000316270"/>
    </source>
</evidence>
<feature type="region of interest" description="Disordered" evidence="6">
    <location>
        <begin position="29"/>
        <end position="51"/>
    </location>
</feature>
<keyword evidence="5" id="KW-0464">Manganese</keyword>
<reference evidence="9 10" key="1">
    <citation type="submission" date="2019-07" db="EMBL/GenBank/DDBJ databases">
        <title>Finished genome of Venturia effusa.</title>
        <authorList>
            <person name="Young C.A."/>
            <person name="Cox M.P."/>
            <person name="Ganley A.R.D."/>
            <person name="David W.J."/>
        </authorList>
    </citation>
    <scope>NUCLEOTIDE SEQUENCE [LARGE SCALE GENOMIC DNA]</scope>
    <source>
        <strain evidence="10">albino</strain>
    </source>
</reference>
<keyword evidence="10" id="KW-1185">Reference proteome</keyword>
<name>A0A517L1Q9_9PEZI</name>
<evidence type="ECO:0000256" key="6">
    <source>
        <dbReference type="SAM" id="MobiDB-lite"/>
    </source>
</evidence>
<evidence type="ECO:0000256" key="4">
    <source>
        <dbReference type="ARBA" id="ARBA00022723"/>
    </source>
</evidence>
<keyword evidence="3" id="KW-0964">Secreted</keyword>
<comment type="subcellular location">
    <subcellularLocation>
        <location evidence="1">Secreted</location>
    </subcellularLocation>
</comment>
<dbReference type="GO" id="GO:0005576">
    <property type="term" value="C:extracellular region"/>
    <property type="evidence" value="ECO:0007669"/>
    <property type="project" value="UniProtKB-SubCell"/>
</dbReference>
<evidence type="ECO:0000313" key="9">
    <source>
        <dbReference type="EMBL" id="QDS69556.1"/>
    </source>
</evidence>
<feature type="chain" id="PRO_5022015532" description="Cupin type-1 domain-containing protein" evidence="7">
    <location>
        <begin position="21"/>
        <end position="310"/>
    </location>
</feature>
<dbReference type="STRING" id="50376.A0A517L1Q9"/>
<dbReference type="EMBL" id="CP042187">
    <property type="protein sequence ID" value="QDS69556.1"/>
    <property type="molecule type" value="Genomic_DNA"/>
</dbReference>
<keyword evidence="4" id="KW-0479">Metal-binding</keyword>
<evidence type="ECO:0000256" key="2">
    <source>
        <dbReference type="ARBA" id="ARBA00007456"/>
    </source>
</evidence>
<dbReference type="OrthoDB" id="1921208at2759"/>
<gene>
    <name evidence="9" type="ORF">FKW77_007891</name>
</gene>
<dbReference type="AlphaFoldDB" id="A0A517L1Q9"/>
<organism evidence="9 10">
    <name type="scientific">Venturia effusa</name>
    <dbReference type="NCBI Taxonomy" id="50376"/>
    <lineage>
        <taxon>Eukaryota</taxon>
        <taxon>Fungi</taxon>
        <taxon>Dikarya</taxon>
        <taxon>Ascomycota</taxon>
        <taxon>Pezizomycotina</taxon>
        <taxon>Dothideomycetes</taxon>
        <taxon>Pleosporomycetidae</taxon>
        <taxon>Venturiales</taxon>
        <taxon>Venturiaceae</taxon>
        <taxon>Venturia</taxon>
    </lineage>
</organism>
<dbReference type="InterPro" id="IPR006045">
    <property type="entry name" value="Cupin_1"/>
</dbReference>
<evidence type="ECO:0000256" key="1">
    <source>
        <dbReference type="ARBA" id="ARBA00004613"/>
    </source>
</evidence>
<sequence>MSNIFKSLIVALAATAMVSAAPAPQVTSALGPDSWTGNGPSPSAASRSSGSMSIISKSSSTISTSATPIQTVNAEAAAAKAKEVKDIAEVLRTKVTAVDRNKILFTTNPDEPDAKKLVLKSGADLQKNLVFDFSNAAPLTGEFGGKKKAATIDTFPFLNAMGLSTTVATLNPCGMNTPHVHPRGNEFLTVVDGALSTGMILENGFTKEITGTLNKLQGTVFPQGAIHYQFNPTCHDATFVATLNNEDAGTNSVAQGFFGLNGEVVNAALGFQSPIAGADIDKVRASIPLSLAQGVEQCLKTCKIAKIPVV</sequence>
<evidence type="ECO:0000256" key="5">
    <source>
        <dbReference type="ARBA" id="ARBA00023211"/>
    </source>
</evidence>
<dbReference type="SUPFAM" id="SSF51182">
    <property type="entry name" value="RmlC-like cupins"/>
    <property type="match status" value="1"/>
</dbReference>
<feature type="domain" description="Cupin type-1" evidence="8">
    <location>
        <begin position="131"/>
        <end position="281"/>
    </location>
</feature>
<dbReference type="Proteomes" id="UP000316270">
    <property type="component" value="Chromosome 3"/>
</dbReference>
<dbReference type="PANTHER" id="PTHR31238">
    <property type="entry name" value="GERMIN-LIKE PROTEIN SUBFAMILY 3 MEMBER 3"/>
    <property type="match status" value="1"/>
</dbReference>
<keyword evidence="7" id="KW-0732">Signal</keyword>